<sequence>MYFSSQEFSFYELPLERAPMHTTLTQCRNALYAMKQLAMHFWMYMLNYVDLLELVLRTRNFLALWIRKISWQPLSPIVNDCITFVMFLLDSLDLCPHIRNSLQIYSRPNGRGAKWRSELGFHCTPMLKPSPLRRAHRQPNTPMHELPLRSLTQGAFDGEGTMKNGLCLYLELNYEGTFLRLETDLAATINGLLTLD</sequence>
<gene>
    <name evidence="1" type="ORF">VNO77_18725</name>
</gene>
<dbReference type="EMBL" id="JAYMYQ010000004">
    <property type="protein sequence ID" value="KAK7338125.1"/>
    <property type="molecule type" value="Genomic_DNA"/>
</dbReference>
<accession>A0AAN9LL88</accession>
<organism evidence="1 2">
    <name type="scientific">Canavalia gladiata</name>
    <name type="common">Sword bean</name>
    <name type="synonym">Dolichos gladiatus</name>
    <dbReference type="NCBI Taxonomy" id="3824"/>
    <lineage>
        <taxon>Eukaryota</taxon>
        <taxon>Viridiplantae</taxon>
        <taxon>Streptophyta</taxon>
        <taxon>Embryophyta</taxon>
        <taxon>Tracheophyta</taxon>
        <taxon>Spermatophyta</taxon>
        <taxon>Magnoliopsida</taxon>
        <taxon>eudicotyledons</taxon>
        <taxon>Gunneridae</taxon>
        <taxon>Pentapetalae</taxon>
        <taxon>rosids</taxon>
        <taxon>fabids</taxon>
        <taxon>Fabales</taxon>
        <taxon>Fabaceae</taxon>
        <taxon>Papilionoideae</taxon>
        <taxon>50 kb inversion clade</taxon>
        <taxon>NPAAA clade</taxon>
        <taxon>indigoferoid/millettioid clade</taxon>
        <taxon>Phaseoleae</taxon>
        <taxon>Canavalia</taxon>
    </lineage>
</organism>
<dbReference type="AlphaFoldDB" id="A0AAN9LL88"/>
<protein>
    <submittedName>
        <fullName evidence="1">Uncharacterized protein</fullName>
    </submittedName>
</protein>
<comment type="caution">
    <text evidence="1">The sequence shown here is derived from an EMBL/GenBank/DDBJ whole genome shotgun (WGS) entry which is preliminary data.</text>
</comment>
<evidence type="ECO:0000313" key="2">
    <source>
        <dbReference type="Proteomes" id="UP001367508"/>
    </source>
</evidence>
<keyword evidence="2" id="KW-1185">Reference proteome</keyword>
<proteinExistence type="predicted"/>
<evidence type="ECO:0000313" key="1">
    <source>
        <dbReference type="EMBL" id="KAK7338125.1"/>
    </source>
</evidence>
<reference evidence="1 2" key="1">
    <citation type="submission" date="2024-01" db="EMBL/GenBank/DDBJ databases">
        <title>The genomes of 5 underutilized Papilionoideae crops provide insights into root nodulation and disease resistanc.</title>
        <authorList>
            <person name="Jiang F."/>
        </authorList>
    </citation>
    <scope>NUCLEOTIDE SEQUENCE [LARGE SCALE GENOMIC DNA]</scope>
    <source>
        <strain evidence="1">LVBAO_FW01</strain>
        <tissue evidence="1">Leaves</tissue>
    </source>
</reference>
<name>A0AAN9LL88_CANGL</name>
<dbReference type="Proteomes" id="UP001367508">
    <property type="component" value="Unassembled WGS sequence"/>
</dbReference>